<feature type="domain" description="GST N-terminal" evidence="2">
    <location>
        <begin position="8"/>
        <end position="93"/>
    </location>
</feature>
<dbReference type="AlphaFoldDB" id="A0A9P7YT61"/>
<dbReference type="InterPro" id="IPR040079">
    <property type="entry name" value="Glutathione_S-Trfase"/>
</dbReference>
<dbReference type="SFLD" id="SFLDS00019">
    <property type="entry name" value="Glutathione_Transferase_(cytos"/>
    <property type="match status" value="1"/>
</dbReference>
<dbReference type="Pfam" id="PF02798">
    <property type="entry name" value="GST_N"/>
    <property type="match status" value="1"/>
</dbReference>
<dbReference type="PROSITE" id="PS50404">
    <property type="entry name" value="GST_NTER"/>
    <property type="match status" value="1"/>
</dbReference>
<gene>
    <name evidence="4" type="ORF">BJ875DRAFT_448238</name>
</gene>
<dbReference type="InterPro" id="IPR036249">
    <property type="entry name" value="Thioredoxin-like_sf"/>
</dbReference>
<dbReference type="PANTHER" id="PTHR44051">
    <property type="entry name" value="GLUTATHIONE S-TRANSFERASE-RELATED"/>
    <property type="match status" value="1"/>
</dbReference>
<dbReference type="PROSITE" id="PS50405">
    <property type="entry name" value="GST_CTER"/>
    <property type="match status" value="1"/>
</dbReference>
<dbReference type="Gene3D" id="3.40.30.10">
    <property type="entry name" value="Glutaredoxin"/>
    <property type="match status" value="1"/>
</dbReference>
<accession>A0A9P7YT61</accession>
<sequence>MSSNQALMPLVLHAHVGGPNPFKIAIALEALSVPYTVKVWEFGDAPNGVKGEKFLEINENGRVPALEDPNTNTVSWESAAIMTHVLHTYDREHAYHPSHHPSEDVPGVAVTANPQGLIDFDKWIAFLISTLGPMMGQANWFRHYNAIKNDDALERYTAQSYRCFDVLEGQLAKSGGESVLATGYSAVDWHFYPWVAGYGFTGLNLDKHPMIKTWLEVIKGKGEVGRAYEKIGKGEKV</sequence>
<dbReference type="PANTHER" id="PTHR44051:SF14">
    <property type="entry name" value="GLUTATHIONE S-TRANSFERASE II"/>
    <property type="match status" value="1"/>
</dbReference>
<feature type="domain" description="GST C-terminal" evidence="3">
    <location>
        <begin position="113"/>
        <end position="237"/>
    </location>
</feature>
<reference evidence="4" key="1">
    <citation type="journal article" date="2021" name="IMA Fungus">
        <title>Genomic characterization of three marine fungi, including Emericellopsis atlantica sp. nov. with signatures of a generalist lifestyle and marine biomass degradation.</title>
        <authorList>
            <person name="Hagestad O.C."/>
            <person name="Hou L."/>
            <person name="Andersen J.H."/>
            <person name="Hansen E.H."/>
            <person name="Altermark B."/>
            <person name="Li C."/>
            <person name="Kuhnert E."/>
            <person name="Cox R.J."/>
            <person name="Crous P.W."/>
            <person name="Spatafora J.W."/>
            <person name="Lail K."/>
            <person name="Amirebrahimi M."/>
            <person name="Lipzen A."/>
            <person name="Pangilinan J."/>
            <person name="Andreopoulos W."/>
            <person name="Hayes R.D."/>
            <person name="Ng V."/>
            <person name="Grigoriev I.V."/>
            <person name="Jackson S.A."/>
            <person name="Sutton T.D.S."/>
            <person name="Dobson A.D.W."/>
            <person name="Rama T."/>
        </authorList>
    </citation>
    <scope>NUCLEOTIDE SEQUENCE</scope>
    <source>
        <strain evidence="4">TRa018bII</strain>
    </source>
</reference>
<dbReference type="SFLD" id="SFLDG00358">
    <property type="entry name" value="Main_(cytGST)"/>
    <property type="match status" value="1"/>
</dbReference>
<dbReference type="Proteomes" id="UP000824998">
    <property type="component" value="Unassembled WGS sequence"/>
</dbReference>
<evidence type="ECO:0000313" key="4">
    <source>
        <dbReference type="EMBL" id="KAG9239498.1"/>
    </source>
</evidence>
<comment type="caution">
    <text evidence="4">The sequence shown here is derived from an EMBL/GenBank/DDBJ whole genome shotgun (WGS) entry which is preliminary data.</text>
</comment>
<organism evidence="4 5">
    <name type="scientific">Amylocarpus encephaloides</name>
    <dbReference type="NCBI Taxonomy" id="45428"/>
    <lineage>
        <taxon>Eukaryota</taxon>
        <taxon>Fungi</taxon>
        <taxon>Dikarya</taxon>
        <taxon>Ascomycota</taxon>
        <taxon>Pezizomycotina</taxon>
        <taxon>Leotiomycetes</taxon>
        <taxon>Helotiales</taxon>
        <taxon>Helotiales incertae sedis</taxon>
        <taxon>Amylocarpus</taxon>
    </lineage>
</organism>
<keyword evidence="5" id="KW-1185">Reference proteome</keyword>
<dbReference type="Gene3D" id="1.20.1050.10">
    <property type="match status" value="1"/>
</dbReference>
<dbReference type="InterPro" id="IPR010987">
    <property type="entry name" value="Glutathione-S-Trfase_C-like"/>
</dbReference>
<evidence type="ECO:0000259" key="2">
    <source>
        <dbReference type="PROSITE" id="PS50404"/>
    </source>
</evidence>
<name>A0A9P7YT61_9HELO</name>
<protein>
    <submittedName>
        <fullName evidence="4">Glutathione S-transferase 2</fullName>
    </submittedName>
</protein>
<comment type="similarity">
    <text evidence="1">Belongs to the GST superfamily.</text>
</comment>
<evidence type="ECO:0000256" key="1">
    <source>
        <dbReference type="ARBA" id="ARBA00007409"/>
    </source>
</evidence>
<evidence type="ECO:0000313" key="5">
    <source>
        <dbReference type="Proteomes" id="UP000824998"/>
    </source>
</evidence>
<dbReference type="SUPFAM" id="SSF52833">
    <property type="entry name" value="Thioredoxin-like"/>
    <property type="match status" value="1"/>
</dbReference>
<dbReference type="OrthoDB" id="422574at2759"/>
<dbReference type="EMBL" id="MU251358">
    <property type="protein sequence ID" value="KAG9239498.1"/>
    <property type="molecule type" value="Genomic_DNA"/>
</dbReference>
<dbReference type="InterPro" id="IPR004045">
    <property type="entry name" value="Glutathione_S-Trfase_N"/>
</dbReference>
<dbReference type="SUPFAM" id="SSF47616">
    <property type="entry name" value="GST C-terminal domain-like"/>
    <property type="match status" value="1"/>
</dbReference>
<dbReference type="InterPro" id="IPR036282">
    <property type="entry name" value="Glutathione-S-Trfase_C_sf"/>
</dbReference>
<proteinExistence type="inferred from homology"/>
<evidence type="ECO:0000259" key="3">
    <source>
        <dbReference type="PROSITE" id="PS50405"/>
    </source>
</evidence>